<protein>
    <submittedName>
        <fullName evidence="4">Uncharacterized protein LOC113506789</fullName>
    </submittedName>
</protein>
<name>A0A7E5WX68_TRINI</name>
<dbReference type="KEGG" id="tnl:113506789"/>
<evidence type="ECO:0000259" key="2">
    <source>
        <dbReference type="PROSITE" id="PS50240"/>
    </source>
</evidence>
<sequence>MYCIGFCIFIFLFVETDCWVPKLRTGFKEVDTENYPYIVKLAFQFPDIDEPHAFSTSCTVTVLTPTWALTAAICISGANLAHPSKPIVYVIDYSPNITETATEKISKILSINIHPNFRFIPNYYLTFEYNMALLKTEEIELKEYARLSAMEPMAMIGHAVEVFGYPLEFGVTRRPLLMFDVVVTKCVKYICGASRCWQSSAAAGESVGGPVLHRSGIIATYSGASDLKTHEYGNFKFSAVATSLHWILNLIKA</sequence>
<dbReference type="InterPro" id="IPR043504">
    <property type="entry name" value="Peptidase_S1_PA_chymotrypsin"/>
</dbReference>
<evidence type="ECO:0000313" key="4">
    <source>
        <dbReference type="RefSeq" id="XP_026745430.1"/>
    </source>
</evidence>
<dbReference type="SUPFAM" id="SSF50494">
    <property type="entry name" value="Trypsin-like serine proteases"/>
    <property type="match status" value="1"/>
</dbReference>
<dbReference type="Pfam" id="PF00089">
    <property type="entry name" value="Trypsin"/>
    <property type="match status" value="1"/>
</dbReference>
<feature type="signal peptide" evidence="1">
    <location>
        <begin position="1"/>
        <end position="18"/>
    </location>
</feature>
<gene>
    <name evidence="4" type="primary">LOC113506789</name>
</gene>
<keyword evidence="3" id="KW-1185">Reference proteome</keyword>
<feature type="chain" id="PRO_5028829911" evidence="1">
    <location>
        <begin position="19"/>
        <end position="253"/>
    </location>
</feature>
<dbReference type="Proteomes" id="UP000322000">
    <property type="component" value="Chromosome 25"/>
</dbReference>
<dbReference type="Gene3D" id="2.40.10.10">
    <property type="entry name" value="Trypsin-like serine proteases"/>
    <property type="match status" value="1"/>
</dbReference>
<accession>A0A7E5WX68</accession>
<dbReference type="AlphaFoldDB" id="A0A7E5WX68"/>
<dbReference type="InterPro" id="IPR001254">
    <property type="entry name" value="Trypsin_dom"/>
</dbReference>
<reference evidence="4" key="1">
    <citation type="submission" date="2025-08" db="UniProtKB">
        <authorList>
            <consortium name="RefSeq"/>
        </authorList>
    </citation>
    <scope>IDENTIFICATION</scope>
</reference>
<evidence type="ECO:0000313" key="3">
    <source>
        <dbReference type="Proteomes" id="UP000322000"/>
    </source>
</evidence>
<dbReference type="PROSITE" id="PS50240">
    <property type="entry name" value="TRYPSIN_DOM"/>
    <property type="match status" value="1"/>
</dbReference>
<proteinExistence type="predicted"/>
<dbReference type="InParanoid" id="A0A7E5WX68"/>
<dbReference type="GO" id="GO:0006508">
    <property type="term" value="P:proteolysis"/>
    <property type="evidence" value="ECO:0007669"/>
    <property type="project" value="InterPro"/>
</dbReference>
<dbReference type="SMART" id="SM00020">
    <property type="entry name" value="Tryp_SPc"/>
    <property type="match status" value="1"/>
</dbReference>
<evidence type="ECO:0000256" key="1">
    <source>
        <dbReference type="SAM" id="SignalP"/>
    </source>
</evidence>
<dbReference type="RefSeq" id="XP_026745430.1">
    <property type="nucleotide sequence ID" value="XM_026889629.1"/>
</dbReference>
<keyword evidence="1" id="KW-0732">Signal</keyword>
<feature type="domain" description="Peptidase S1" evidence="2">
    <location>
        <begin position="23"/>
        <end position="252"/>
    </location>
</feature>
<dbReference type="GO" id="GO:0004252">
    <property type="term" value="F:serine-type endopeptidase activity"/>
    <property type="evidence" value="ECO:0007669"/>
    <property type="project" value="InterPro"/>
</dbReference>
<dbReference type="GeneID" id="113506789"/>
<organism evidence="3 4">
    <name type="scientific">Trichoplusia ni</name>
    <name type="common">Cabbage looper</name>
    <dbReference type="NCBI Taxonomy" id="7111"/>
    <lineage>
        <taxon>Eukaryota</taxon>
        <taxon>Metazoa</taxon>
        <taxon>Ecdysozoa</taxon>
        <taxon>Arthropoda</taxon>
        <taxon>Hexapoda</taxon>
        <taxon>Insecta</taxon>
        <taxon>Pterygota</taxon>
        <taxon>Neoptera</taxon>
        <taxon>Endopterygota</taxon>
        <taxon>Lepidoptera</taxon>
        <taxon>Glossata</taxon>
        <taxon>Ditrysia</taxon>
        <taxon>Noctuoidea</taxon>
        <taxon>Noctuidae</taxon>
        <taxon>Plusiinae</taxon>
        <taxon>Trichoplusia</taxon>
    </lineage>
</organism>
<dbReference type="InterPro" id="IPR009003">
    <property type="entry name" value="Peptidase_S1_PA"/>
</dbReference>